<dbReference type="PANTHER" id="PTHR47861:SF2">
    <property type="entry name" value="LONG-TYPE PEPTIDYL-PROLYL CIS-TRANS ISOMERASE"/>
    <property type="match status" value="1"/>
</dbReference>
<dbReference type="Pfam" id="PF00254">
    <property type="entry name" value="FKBP_C"/>
    <property type="match status" value="1"/>
</dbReference>
<feature type="region of interest" description="Disordered" evidence="7">
    <location>
        <begin position="1"/>
        <end position="48"/>
    </location>
</feature>
<dbReference type="EC" id="5.2.1.8" evidence="3 6"/>
<dbReference type="InterPro" id="IPR048261">
    <property type="entry name" value="SlpA/SlyD-like_ins_sf"/>
</dbReference>
<organism evidence="9 10">
    <name type="scientific">Natronomonas aquatica</name>
    <dbReference type="NCBI Taxonomy" id="2841590"/>
    <lineage>
        <taxon>Archaea</taxon>
        <taxon>Methanobacteriati</taxon>
        <taxon>Methanobacteriota</taxon>
        <taxon>Stenosarchaea group</taxon>
        <taxon>Halobacteria</taxon>
        <taxon>Halobacteriales</taxon>
        <taxon>Natronomonadaceae</taxon>
        <taxon>Natronomonas</taxon>
    </lineage>
</organism>
<dbReference type="Pfam" id="PF22199">
    <property type="entry name" value="FKBP26_IF"/>
    <property type="match status" value="1"/>
</dbReference>
<keyword evidence="4 6" id="KW-0697">Rotamase</keyword>
<reference evidence="9" key="1">
    <citation type="journal article" date="2023" name="Front. Microbiol.">
        <title>Genomic-based phylogenetic and metabolic analyses of the genus Natronomonas, and description of Natronomonas aquatica sp. nov.</title>
        <authorList>
            <person name="Garcia-Roldan A."/>
            <person name="Duran-Viseras A."/>
            <person name="de la Haba R.R."/>
            <person name="Corral P."/>
            <person name="Sanchez-Porro C."/>
            <person name="Ventosa A."/>
        </authorList>
    </citation>
    <scope>NUCLEOTIDE SEQUENCE</scope>
    <source>
        <strain evidence="9">F2-12</strain>
    </source>
</reference>
<dbReference type="Proteomes" id="UP001139494">
    <property type="component" value="Unassembled WGS sequence"/>
</dbReference>
<dbReference type="RefSeq" id="WP_256029288.1">
    <property type="nucleotide sequence ID" value="NZ_JAHLKM010000006.1"/>
</dbReference>
<feature type="compositionally biased region" description="Acidic residues" evidence="7">
    <location>
        <begin position="29"/>
        <end position="39"/>
    </location>
</feature>
<keyword evidence="5 6" id="KW-0413">Isomerase</keyword>
<evidence type="ECO:0000256" key="4">
    <source>
        <dbReference type="ARBA" id="ARBA00023110"/>
    </source>
</evidence>
<name>A0A9R1D6D3_9EURY</name>
<evidence type="ECO:0000256" key="7">
    <source>
        <dbReference type="SAM" id="MobiDB-lite"/>
    </source>
</evidence>
<sequence>MSDESDDVEETEPADEVAETADAEPNGTETEEPDDDEAEATGLQDGDFVRIGYTARTIEDGQLVDTTDEEVAEEEGVADQGEFEPRVIVLGEGHLFPAVEDDVRGKEVGDGGSVVVSAEEAFGEYDEEEVRTVSADKIDEDDRYPGARIQIDGQEGVLETIIGGRARVDFNHPLAGEDIEYDYEILGTVEEDIEQARGLLNMFLDIDLEMWVETDEVEETRVEEPDDEDDEDAEPETVTETVEKRTLYVESTPQLSMNQQWMMQKQQIAGQLIDLTDIDRILVQEILDGDMGMGMGGMMGGMGGAGGDVDIEEALEEADIDADEIAEELE</sequence>
<evidence type="ECO:0000256" key="3">
    <source>
        <dbReference type="ARBA" id="ARBA00013194"/>
    </source>
</evidence>
<dbReference type="Gene3D" id="3.10.50.40">
    <property type="match status" value="1"/>
</dbReference>
<comment type="similarity">
    <text evidence="2">Belongs to the FKBP-type PPIase family.</text>
</comment>
<feature type="domain" description="PPIase FKBP-type" evidence="8">
    <location>
        <begin position="46"/>
        <end position="124"/>
    </location>
</feature>
<feature type="compositionally biased region" description="Acidic residues" evidence="7">
    <location>
        <begin position="224"/>
        <end position="237"/>
    </location>
</feature>
<proteinExistence type="inferred from homology"/>
<evidence type="ECO:0000313" key="9">
    <source>
        <dbReference type="EMBL" id="MCQ4333268.1"/>
    </source>
</evidence>
<dbReference type="Gene3D" id="2.40.10.330">
    <property type="match status" value="1"/>
</dbReference>
<comment type="catalytic activity">
    <reaction evidence="1 6">
        <text>[protein]-peptidylproline (omega=180) = [protein]-peptidylproline (omega=0)</text>
        <dbReference type="Rhea" id="RHEA:16237"/>
        <dbReference type="Rhea" id="RHEA-COMP:10747"/>
        <dbReference type="Rhea" id="RHEA-COMP:10748"/>
        <dbReference type="ChEBI" id="CHEBI:83833"/>
        <dbReference type="ChEBI" id="CHEBI:83834"/>
        <dbReference type="EC" id="5.2.1.8"/>
    </reaction>
</comment>
<evidence type="ECO:0000256" key="2">
    <source>
        <dbReference type="ARBA" id="ARBA00006577"/>
    </source>
</evidence>
<dbReference type="InterPro" id="IPR001179">
    <property type="entry name" value="PPIase_FKBP_dom"/>
</dbReference>
<keyword evidence="10" id="KW-1185">Reference proteome</keyword>
<evidence type="ECO:0000256" key="1">
    <source>
        <dbReference type="ARBA" id="ARBA00000971"/>
    </source>
</evidence>
<dbReference type="InterPro" id="IPR054016">
    <property type="entry name" value="FKBP26_IF"/>
</dbReference>
<dbReference type="AlphaFoldDB" id="A0A9R1D6D3"/>
<dbReference type="InterPro" id="IPR046357">
    <property type="entry name" value="PPIase_dom_sf"/>
</dbReference>
<evidence type="ECO:0000259" key="8">
    <source>
        <dbReference type="PROSITE" id="PS50059"/>
    </source>
</evidence>
<dbReference type="PROSITE" id="PS50059">
    <property type="entry name" value="FKBP_PPIASE"/>
    <property type="match status" value="1"/>
</dbReference>
<evidence type="ECO:0000256" key="5">
    <source>
        <dbReference type="ARBA" id="ARBA00023235"/>
    </source>
</evidence>
<comment type="caution">
    <text evidence="9">The sequence shown here is derived from an EMBL/GenBank/DDBJ whole genome shotgun (WGS) entry which is preliminary data.</text>
</comment>
<feature type="compositionally biased region" description="Acidic residues" evidence="7">
    <location>
        <begin position="1"/>
        <end position="22"/>
    </location>
</feature>
<dbReference type="EMBL" id="JAHLKM010000006">
    <property type="protein sequence ID" value="MCQ4333268.1"/>
    <property type="molecule type" value="Genomic_DNA"/>
</dbReference>
<dbReference type="PANTHER" id="PTHR47861">
    <property type="entry name" value="FKBP-TYPE PEPTIDYL-PROLYL CIS-TRANS ISOMERASE SLYD"/>
    <property type="match status" value="1"/>
</dbReference>
<feature type="region of interest" description="Disordered" evidence="7">
    <location>
        <begin position="216"/>
        <end position="240"/>
    </location>
</feature>
<protein>
    <recommendedName>
        <fullName evidence="3 6">peptidylprolyl isomerase</fullName>
        <ecNumber evidence="3 6">5.2.1.8</ecNumber>
    </recommendedName>
</protein>
<dbReference type="SUPFAM" id="SSF54534">
    <property type="entry name" value="FKBP-like"/>
    <property type="match status" value="1"/>
</dbReference>
<gene>
    <name evidence="9" type="ORF">KM295_07195</name>
</gene>
<dbReference type="GO" id="GO:0003755">
    <property type="term" value="F:peptidyl-prolyl cis-trans isomerase activity"/>
    <property type="evidence" value="ECO:0007669"/>
    <property type="project" value="UniProtKB-KW"/>
</dbReference>
<evidence type="ECO:0000313" key="10">
    <source>
        <dbReference type="Proteomes" id="UP001139494"/>
    </source>
</evidence>
<evidence type="ECO:0000256" key="6">
    <source>
        <dbReference type="PROSITE-ProRule" id="PRU00277"/>
    </source>
</evidence>
<accession>A0A9R1D6D3</accession>